<dbReference type="Proteomes" id="UP000004995">
    <property type="component" value="Unassembled WGS sequence"/>
</dbReference>
<dbReference type="HOGENOM" id="CLU_3127804_0_0_1"/>
<evidence type="ECO:0000313" key="2">
    <source>
        <dbReference type="EnsemblPlants" id="KQL31611"/>
    </source>
</evidence>
<reference evidence="3" key="1">
    <citation type="journal article" date="2012" name="Nat. Biotechnol.">
        <title>Reference genome sequence of the model plant Setaria.</title>
        <authorList>
            <person name="Bennetzen J.L."/>
            <person name="Schmutz J."/>
            <person name="Wang H."/>
            <person name="Percifield R."/>
            <person name="Hawkins J."/>
            <person name="Pontaroli A.C."/>
            <person name="Estep M."/>
            <person name="Feng L."/>
            <person name="Vaughn J.N."/>
            <person name="Grimwood J."/>
            <person name="Jenkins J."/>
            <person name="Barry K."/>
            <person name="Lindquist E."/>
            <person name="Hellsten U."/>
            <person name="Deshpande S."/>
            <person name="Wang X."/>
            <person name="Wu X."/>
            <person name="Mitros T."/>
            <person name="Triplett J."/>
            <person name="Yang X."/>
            <person name="Ye C.Y."/>
            <person name="Mauro-Herrera M."/>
            <person name="Wang L."/>
            <person name="Li P."/>
            <person name="Sharma M."/>
            <person name="Sharma R."/>
            <person name="Ronald P.C."/>
            <person name="Panaud O."/>
            <person name="Kellogg E.A."/>
            <person name="Brutnell T.P."/>
            <person name="Doust A.N."/>
            <person name="Tuskan G.A."/>
            <person name="Rokhsar D."/>
            <person name="Devos K.M."/>
        </authorList>
    </citation>
    <scope>NUCLEOTIDE SEQUENCE [LARGE SCALE GENOMIC DNA]</scope>
    <source>
        <strain evidence="3">cv. Yugu1</strain>
    </source>
</reference>
<dbReference type="InParanoid" id="K3Z1V5"/>
<protein>
    <submittedName>
        <fullName evidence="2">Uncharacterized protein</fullName>
    </submittedName>
</protein>
<dbReference type="Gramene" id="KQL31611">
    <property type="protein sequence ID" value="KQL31611"/>
    <property type="gene ID" value="SETIT_020523mg"/>
</dbReference>
<accession>K3Z1V5</accession>
<evidence type="ECO:0000313" key="3">
    <source>
        <dbReference type="Proteomes" id="UP000004995"/>
    </source>
</evidence>
<proteinExistence type="predicted"/>
<keyword evidence="3" id="KW-1185">Reference proteome</keyword>
<keyword evidence="1" id="KW-1133">Transmembrane helix</keyword>
<feature type="transmembrane region" description="Helical" evidence="1">
    <location>
        <begin position="20"/>
        <end position="39"/>
    </location>
</feature>
<reference evidence="2" key="2">
    <citation type="submission" date="2018-08" db="UniProtKB">
        <authorList>
            <consortium name="EnsemblPlants"/>
        </authorList>
    </citation>
    <scope>IDENTIFICATION</scope>
    <source>
        <strain evidence="2">Yugu1</strain>
    </source>
</reference>
<name>K3Z1V5_SETIT</name>
<keyword evidence="1" id="KW-0472">Membrane</keyword>
<evidence type="ECO:0000256" key="1">
    <source>
        <dbReference type="SAM" id="Phobius"/>
    </source>
</evidence>
<organism evidence="2 3">
    <name type="scientific">Setaria italica</name>
    <name type="common">Foxtail millet</name>
    <name type="synonym">Panicum italicum</name>
    <dbReference type="NCBI Taxonomy" id="4555"/>
    <lineage>
        <taxon>Eukaryota</taxon>
        <taxon>Viridiplantae</taxon>
        <taxon>Streptophyta</taxon>
        <taxon>Embryophyta</taxon>
        <taxon>Tracheophyta</taxon>
        <taxon>Spermatophyta</taxon>
        <taxon>Magnoliopsida</taxon>
        <taxon>Liliopsida</taxon>
        <taxon>Poales</taxon>
        <taxon>Poaceae</taxon>
        <taxon>PACMAD clade</taxon>
        <taxon>Panicoideae</taxon>
        <taxon>Panicodae</taxon>
        <taxon>Paniceae</taxon>
        <taxon>Cenchrinae</taxon>
        <taxon>Setaria</taxon>
    </lineage>
</organism>
<dbReference type="EnsemblPlants" id="KQL31611">
    <property type="protein sequence ID" value="KQL31611"/>
    <property type="gene ID" value="SETIT_020523mg"/>
</dbReference>
<sequence length="50" mass="6061">MFVILQLRFFNHESFKECVKYINGFIVPFFSINIFWNCMSGTNRGKQNFF</sequence>
<keyword evidence="1" id="KW-0812">Transmembrane</keyword>
<dbReference type="AlphaFoldDB" id="K3Z1V5"/>
<dbReference type="EMBL" id="AGNK02000561">
    <property type="status" value="NOT_ANNOTATED_CDS"/>
    <property type="molecule type" value="Genomic_DNA"/>
</dbReference>